<name>G4TGE3_SERID</name>
<protein>
    <recommendedName>
        <fullName evidence="4">PPPDE domain-containing protein</fullName>
    </recommendedName>
</protein>
<dbReference type="GO" id="GO:0070646">
    <property type="term" value="P:protein modification by small protein removal"/>
    <property type="evidence" value="ECO:0007669"/>
    <property type="project" value="TreeGrafter"/>
</dbReference>
<dbReference type="InterPro" id="IPR008580">
    <property type="entry name" value="PPPDE_dom"/>
</dbReference>
<comment type="caution">
    <text evidence="5">The sequence shown here is derived from an EMBL/GenBank/DDBJ whole genome shotgun (WGS) entry which is preliminary data.</text>
</comment>
<dbReference type="MEROPS" id="C97.A01"/>
<reference evidence="5 6" key="1">
    <citation type="journal article" date="2011" name="PLoS Pathog.">
        <title>Endophytic Life Strategies Decoded by Genome and Transcriptome Analyses of the Mutualistic Root Symbiont Piriformospora indica.</title>
        <authorList>
            <person name="Zuccaro A."/>
            <person name="Lahrmann U."/>
            <person name="Guldener U."/>
            <person name="Langen G."/>
            <person name="Pfiffi S."/>
            <person name="Biedenkopf D."/>
            <person name="Wong P."/>
            <person name="Samans B."/>
            <person name="Grimm C."/>
            <person name="Basiewicz M."/>
            <person name="Murat C."/>
            <person name="Martin F."/>
            <person name="Kogel K.H."/>
        </authorList>
    </citation>
    <scope>NUCLEOTIDE SEQUENCE [LARGE SCALE GENOMIC DNA]</scope>
    <source>
        <strain evidence="5 6">DSM 11827</strain>
    </source>
</reference>
<accession>G4TGE3</accession>
<dbReference type="STRING" id="1109443.G4TGE3"/>
<gene>
    <name evidence="5" type="ORF">PIIN_04325</name>
</gene>
<organism evidence="5 6">
    <name type="scientific">Serendipita indica (strain DSM 11827)</name>
    <name type="common">Root endophyte fungus</name>
    <name type="synonym">Piriformospora indica</name>
    <dbReference type="NCBI Taxonomy" id="1109443"/>
    <lineage>
        <taxon>Eukaryota</taxon>
        <taxon>Fungi</taxon>
        <taxon>Dikarya</taxon>
        <taxon>Basidiomycota</taxon>
        <taxon>Agaricomycotina</taxon>
        <taxon>Agaricomycetes</taxon>
        <taxon>Sebacinales</taxon>
        <taxon>Serendipitaceae</taxon>
        <taxon>Serendipita</taxon>
    </lineage>
</organism>
<sequence>MDGVPVQLWLYDLSNGLVNHLARILCPQSKIDGIWHSSIVVYDREIWFGSGITTAVPGTCHLGLPHQVMALGTTYIDEETLEEFLEEVKDYYTHERYHLLGFNYLPIDFVSTNLGWLASPLIQALYRKTSECVSSSTASIRPVEDEEQGGVVASVEPTSSVPDERYFATFGRLALKSLGIILPSSLSVVGLARKEAHKVTDHEQTDPATV</sequence>
<evidence type="ECO:0000256" key="3">
    <source>
        <dbReference type="ARBA" id="ARBA00022801"/>
    </source>
</evidence>
<dbReference type="Gene3D" id="3.90.1720.30">
    <property type="entry name" value="PPPDE domains"/>
    <property type="match status" value="1"/>
</dbReference>
<dbReference type="HOGENOM" id="CLU_1310557_0_0_1"/>
<dbReference type="GO" id="GO:0008233">
    <property type="term" value="F:peptidase activity"/>
    <property type="evidence" value="ECO:0007669"/>
    <property type="project" value="UniProtKB-KW"/>
</dbReference>
<dbReference type="eggNOG" id="KOG0324">
    <property type="taxonomic scope" value="Eukaryota"/>
</dbReference>
<dbReference type="EMBL" id="CAFZ01000081">
    <property type="protein sequence ID" value="CCA70386.1"/>
    <property type="molecule type" value="Genomic_DNA"/>
</dbReference>
<dbReference type="SMART" id="SM01179">
    <property type="entry name" value="DUF862"/>
    <property type="match status" value="1"/>
</dbReference>
<dbReference type="PANTHER" id="PTHR12378">
    <property type="entry name" value="DESUMOYLATING ISOPEPTIDASE"/>
    <property type="match status" value="1"/>
</dbReference>
<evidence type="ECO:0000256" key="1">
    <source>
        <dbReference type="ARBA" id="ARBA00008140"/>
    </source>
</evidence>
<evidence type="ECO:0000313" key="5">
    <source>
        <dbReference type="EMBL" id="CCA70386.1"/>
    </source>
</evidence>
<keyword evidence="3" id="KW-0378">Hydrolase</keyword>
<dbReference type="AlphaFoldDB" id="G4TGE3"/>
<dbReference type="GO" id="GO:0006508">
    <property type="term" value="P:proteolysis"/>
    <property type="evidence" value="ECO:0007669"/>
    <property type="project" value="UniProtKB-KW"/>
</dbReference>
<dbReference type="InterPro" id="IPR042266">
    <property type="entry name" value="PPPDE_sf"/>
</dbReference>
<evidence type="ECO:0000259" key="4">
    <source>
        <dbReference type="PROSITE" id="PS51858"/>
    </source>
</evidence>
<evidence type="ECO:0000313" key="6">
    <source>
        <dbReference type="Proteomes" id="UP000007148"/>
    </source>
</evidence>
<feature type="domain" description="PPPDE" evidence="4">
    <location>
        <begin position="4"/>
        <end position="130"/>
    </location>
</feature>
<dbReference type="InParanoid" id="G4TGE3"/>
<dbReference type="OrthoDB" id="21221at2759"/>
<keyword evidence="2" id="KW-0645">Protease</keyword>
<proteinExistence type="inferred from homology"/>
<evidence type="ECO:0000256" key="2">
    <source>
        <dbReference type="ARBA" id="ARBA00022670"/>
    </source>
</evidence>
<dbReference type="Pfam" id="PF05903">
    <property type="entry name" value="Peptidase_C97"/>
    <property type="match status" value="1"/>
</dbReference>
<dbReference type="Proteomes" id="UP000007148">
    <property type="component" value="Unassembled WGS sequence"/>
</dbReference>
<dbReference type="PANTHER" id="PTHR12378:SF7">
    <property type="entry name" value="DESUMOYLATING ISOPEPTIDASE 1"/>
    <property type="match status" value="1"/>
</dbReference>
<keyword evidence="6" id="KW-1185">Reference proteome</keyword>
<dbReference type="PROSITE" id="PS51858">
    <property type="entry name" value="PPPDE"/>
    <property type="match status" value="1"/>
</dbReference>
<comment type="similarity">
    <text evidence="1">Belongs to the DeSI family.</text>
</comment>